<feature type="compositionally biased region" description="Polar residues" evidence="1">
    <location>
        <begin position="167"/>
        <end position="186"/>
    </location>
</feature>
<sequence>VRRENTNIHSHSHLKHAANTHSTYTLVQTQNSAEFEKSSLIIRTVCAIWTWLRNRKLLPPTEKGEIRPTKTKSPAGTGKTEERGPSYKHRRQWPTKVKSDQKAYQSDQTPKQQLESNNHHKNMAFIAENQEPNKYSQLSQSTPIGYKVGRNNSGNDNVIAKRLKVITGNQPNPTDKGQQTGKLAIE</sequence>
<keyword evidence="3" id="KW-1185">Reference proteome</keyword>
<organism evidence="2 3">
    <name type="scientific">Ambispora gerdemannii</name>
    <dbReference type="NCBI Taxonomy" id="144530"/>
    <lineage>
        <taxon>Eukaryota</taxon>
        <taxon>Fungi</taxon>
        <taxon>Fungi incertae sedis</taxon>
        <taxon>Mucoromycota</taxon>
        <taxon>Glomeromycotina</taxon>
        <taxon>Glomeromycetes</taxon>
        <taxon>Archaeosporales</taxon>
        <taxon>Ambisporaceae</taxon>
        <taxon>Ambispora</taxon>
    </lineage>
</organism>
<evidence type="ECO:0000313" key="2">
    <source>
        <dbReference type="EMBL" id="CAG8665851.1"/>
    </source>
</evidence>
<feature type="compositionally biased region" description="Polar residues" evidence="1">
    <location>
        <begin position="131"/>
        <end position="143"/>
    </location>
</feature>
<comment type="caution">
    <text evidence="2">The sequence shown here is derived from an EMBL/GenBank/DDBJ whole genome shotgun (WGS) entry which is preliminary data.</text>
</comment>
<evidence type="ECO:0000256" key="1">
    <source>
        <dbReference type="SAM" id="MobiDB-lite"/>
    </source>
</evidence>
<feature type="non-terminal residue" evidence="2">
    <location>
        <position position="1"/>
    </location>
</feature>
<feature type="compositionally biased region" description="Polar residues" evidence="1">
    <location>
        <begin position="102"/>
        <end position="116"/>
    </location>
</feature>
<dbReference type="AlphaFoldDB" id="A0A9N9EA24"/>
<protein>
    <submittedName>
        <fullName evidence="2">3511_t:CDS:1</fullName>
    </submittedName>
</protein>
<evidence type="ECO:0000313" key="3">
    <source>
        <dbReference type="Proteomes" id="UP000789831"/>
    </source>
</evidence>
<proteinExistence type="predicted"/>
<accession>A0A9N9EA24</accession>
<feature type="region of interest" description="Disordered" evidence="1">
    <location>
        <begin position="61"/>
        <end position="116"/>
    </location>
</feature>
<dbReference type="Proteomes" id="UP000789831">
    <property type="component" value="Unassembled WGS sequence"/>
</dbReference>
<dbReference type="EMBL" id="CAJVPL010006714">
    <property type="protein sequence ID" value="CAG8665851.1"/>
    <property type="molecule type" value="Genomic_DNA"/>
</dbReference>
<name>A0A9N9EA24_9GLOM</name>
<feature type="region of interest" description="Disordered" evidence="1">
    <location>
        <begin position="131"/>
        <end position="186"/>
    </location>
</feature>
<gene>
    <name evidence="2" type="ORF">AGERDE_LOCUS12033</name>
</gene>
<reference evidence="2" key="1">
    <citation type="submission" date="2021-06" db="EMBL/GenBank/DDBJ databases">
        <authorList>
            <person name="Kallberg Y."/>
            <person name="Tangrot J."/>
            <person name="Rosling A."/>
        </authorList>
    </citation>
    <scope>NUCLEOTIDE SEQUENCE</scope>
    <source>
        <strain evidence="2">MT106</strain>
    </source>
</reference>